<comment type="similarity">
    <text evidence="1">Belongs to the GSP E family.</text>
</comment>
<evidence type="ECO:0000259" key="2">
    <source>
        <dbReference type="Pfam" id="PF00437"/>
    </source>
</evidence>
<dbReference type="Pfam" id="PF00437">
    <property type="entry name" value="T2SSE"/>
    <property type="match status" value="1"/>
</dbReference>
<proteinExistence type="inferred from homology"/>
<dbReference type="EMBL" id="CWJI01000018">
    <property type="protein sequence ID" value="CRY56908.1"/>
    <property type="molecule type" value="Genomic_DNA"/>
</dbReference>
<name>A0A0H5M0C0_YERIN</name>
<dbReference type="Gene3D" id="3.40.50.300">
    <property type="entry name" value="P-loop containing nucleotide triphosphate hydrolases"/>
    <property type="match status" value="1"/>
</dbReference>
<evidence type="ECO:0000313" key="4">
    <source>
        <dbReference type="Proteomes" id="UP000043316"/>
    </source>
</evidence>
<dbReference type="SUPFAM" id="SSF52540">
    <property type="entry name" value="P-loop containing nucleoside triphosphate hydrolases"/>
    <property type="match status" value="1"/>
</dbReference>
<dbReference type="Proteomes" id="UP000043316">
    <property type="component" value="Unassembled WGS sequence"/>
</dbReference>
<organism evidence="3 4">
    <name type="scientific">Yersinia intermedia</name>
    <dbReference type="NCBI Taxonomy" id="631"/>
    <lineage>
        <taxon>Bacteria</taxon>
        <taxon>Pseudomonadati</taxon>
        <taxon>Pseudomonadota</taxon>
        <taxon>Gammaproteobacteria</taxon>
        <taxon>Enterobacterales</taxon>
        <taxon>Yersiniaceae</taxon>
        <taxon>Yersinia</taxon>
    </lineage>
</organism>
<dbReference type="InterPro" id="IPR050921">
    <property type="entry name" value="T4SS_GSP_E_ATPase"/>
</dbReference>
<dbReference type="GO" id="GO:0016887">
    <property type="term" value="F:ATP hydrolysis activity"/>
    <property type="evidence" value="ECO:0007669"/>
    <property type="project" value="InterPro"/>
</dbReference>
<dbReference type="PANTHER" id="PTHR30486:SF15">
    <property type="entry name" value="TYPE II_IV SECRETION SYSTEM ATPASE"/>
    <property type="match status" value="1"/>
</dbReference>
<evidence type="ECO:0000313" key="3">
    <source>
        <dbReference type="EMBL" id="CRY56908.1"/>
    </source>
</evidence>
<dbReference type="CDD" id="cd01130">
    <property type="entry name" value="VirB11-like_ATPase"/>
    <property type="match status" value="1"/>
</dbReference>
<feature type="domain" description="Bacterial type II secretion system protein E" evidence="2">
    <location>
        <begin position="74"/>
        <end position="352"/>
    </location>
</feature>
<dbReference type="Gene3D" id="3.30.450.380">
    <property type="match status" value="1"/>
</dbReference>
<evidence type="ECO:0000256" key="1">
    <source>
        <dbReference type="ARBA" id="ARBA00006611"/>
    </source>
</evidence>
<protein>
    <submittedName>
        <fullName evidence="3">Putative type II secretion protein</fullName>
    </submittedName>
</protein>
<sequence length="429" mass="48302">MERSDELKETQRIVRQQVLDTIDVDRIDTLITNRMALLREIIAIVQRISQATNRYLSKEETEKLSHAITDEILGFGPMRELLEDETVNDILVNGPDNIFVERRGKLEKTKLTFLDNEQLTDIAKRLVARVGRRIDESQPLVDARLHDGSRLNVVINPIALDGTSISIRKFSKISKTFKDLINYGTLDEKLANLLIVAAKCRINIVISGGTGSGKTTLMNALSQHISLDERIITLEDAAELRLLQPHVVRLETKMASIENTGKVTMRNLVINALRMRPDRIIIGECRGEETFEMLQAMNTGHDGSMTTLHANTPRDAIARLENMVMMAGLSLPVEVIRRNIASAVNMIIQVSRMNDGSRKIMAVSEVMGIEGEMVVIQDIFRFVTENARDQQGNIVGKFVCYGLSQRSVLYTHARLMNLEHVLKMIFEGT</sequence>
<dbReference type="GeneID" id="61816518"/>
<dbReference type="PANTHER" id="PTHR30486">
    <property type="entry name" value="TWITCHING MOTILITY PROTEIN PILT"/>
    <property type="match status" value="1"/>
</dbReference>
<dbReference type="InterPro" id="IPR027417">
    <property type="entry name" value="P-loop_NTPase"/>
</dbReference>
<dbReference type="RefSeq" id="WP_019211872.1">
    <property type="nucleotide sequence ID" value="NZ_CWJI01000018.1"/>
</dbReference>
<accession>A0A0H5M0C0</accession>
<dbReference type="AlphaFoldDB" id="A0A0H5M0C0"/>
<dbReference type="InterPro" id="IPR001482">
    <property type="entry name" value="T2SS/T4SS_dom"/>
</dbReference>
<reference evidence="4" key="1">
    <citation type="submission" date="2015-03" db="EMBL/GenBank/DDBJ databases">
        <authorList>
            <consortium name="Pathogen Informatics"/>
        </authorList>
    </citation>
    <scope>NUCLEOTIDE SEQUENCE [LARGE SCALE GENOMIC DNA]</scope>
    <source>
        <strain evidence="4">R148</strain>
    </source>
</reference>
<gene>
    <name evidence="3" type="ORF">ERS008476_03955</name>
</gene>